<keyword evidence="2" id="KW-0560">Oxidoreductase</keyword>
<evidence type="ECO:0000313" key="3">
    <source>
        <dbReference type="EMBL" id="CUW06499.1"/>
    </source>
</evidence>
<dbReference type="Proteomes" id="UP000199271">
    <property type="component" value="Unassembled WGS sequence"/>
</dbReference>
<reference evidence="4" key="2">
    <citation type="submission" date="2021-05" db="EMBL/GenBank/DDBJ databases">
        <title>Pangenome of Leuconostoc gelidum warrants species status for Leuconostoc gelidum subsp. gasicomitatum.</title>
        <authorList>
            <person name="Johansson P."/>
            <person name="Sade E."/>
            <person name="Hultman J."/>
            <person name="Auvinen P."/>
            <person name="Bjorkroth J."/>
        </authorList>
    </citation>
    <scope>NUCLEOTIDE SEQUENCE</scope>
    <source>
        <strain evidence="4">A.21.4</strain>
    </source>
</reference>
<reference evidence="3 5" key="1">
    <citation type="submission" date="2015-12" db="EMBL/GenBank/DDBJ databases">
        <authorList>
            <person name="Andreevskaya M."/>
        </authorList>
    </citation>
    <scope>NUCLEOTIDE SEQUENCE [LARGE SCALE GENOMIC DNA]</scope>
    <source>
        <strain evidence="3 5">C122c</strain>
    </source>
</reference>
<evidence type="ECO:0000313" key="4">
    <source>
        <dbReference type="EMBL" id="MBZ5962382.1"/>
    </source>
</evidence>
<dbReference type="AlphaFoldDB" id="A0A9Q3SXW8"/>
<organism evidence="4 6">
    <name type="scientific">Leuconostoc gasicomitatum</name>
    <dbReference type="NCBI Taxonomy" id="115778"/>
    <lineage>
        <taxon>Bacteria</taxon>
        <taxon>Bacillati</taxon>
        <taxon>Bacillota</taxon>
        <taxon>Bacilli</taxon>
        <taxon>Lactobacillales</taxon>
        <taxon>Lactobacillaceae</taxon>
        <taxon>Leuconostoc</taxon>
        <taxon>Leuconostoc gelidum group</taxon>
    </lineage>
</organism>
<gene>
    <name evidence="3" type="ORF">C122C_1294</name>
    <name evidence="4" type="ORF">KIJ12_04310</name>
</gene>
<dbReference type="Pfam" id="PF00106">
    <property type="entry name" value="adh_short"/>
    <property type="match status" value="1"/>
</dbReference>
<dbReference type="SUPFAM" id="SSF51735">
    <property type="entry name" value="NAD(P)-binding Rossmann-fold domains"/>
    <property type="match status" value="1"/>
</dbReference>
<evidence type="ECO:0000313" key="5">
    <source>
        <dbReference type="Proteomes" id="UP000199271"/>
    </source>
</evidence>
<sequence length="239" mass="26137">MKNIVITGGSSGVGLAIAKDLAQENNIIIIGRNKNKATIVRNNLGSHVKTVIGDLSKQSDRQLVIAQIKSIFPHIDVLIHSAGIMPRTASENINSNLLSHYYLTLGLRDVLSNSRILIVTGNPKVINLVPVCDTQNNILARAAWLVTHKTLLMLVLANQLKAQSTTVNSFFPGDVRSELMDYTKTLTNTAVPVGKYLAMSPDIKQLSGVFFDKNGTIVPLNAKKFSFEIAQKALKKYLM</sequence>
<dbReference type="EMBL" id="JAHBFI010000009">
    <property type="protein sequence ID" value="MBZ5962382.1"/>
    <property type="molecule type" value="Genomic_DNA"/>
</dbReference>
<dbReference type="PANTHER" id="PTHR42760:SF133">
    <property type="entry name" value="3-OXOACYL-[ACYL-CARRIER-PROTEIN] REDUCTASE"/>
    <property type="match status" value="1"/>
</dbReference>
<evidence type="ECO:0000313" key="6">
    <source>
        <dbReference type="Proteomes" id="UP000752647"/>
    </source>
</evidence>
<evidence type="ECO:0000256" key="2">
    <source>
        <dbReference type="ARBA" id="ARBA00023002"/>
    </source>
</evidence>
<dbReference type="GO" id="GO:0016616">
    <property type="term" value="F:oxidoreductase activity, acting on the CH-OH group of donors, NAD or NADP as acceptor"/>
    <property type="evidence" value="ECO:0007669"/>
    <property type="project" value="TreeGrafter"/>
</dbReference>
<dbReference type="Proteomes" id="UP000752647">
    <property type="component" value="Unassembled WGS sequence"/>
</dbReference>
<comment type="similarity">
    <text evidence="1">Belongs to the short-chain dehydrogenases/reductases (SDR) family.</text>
</comment>
<comment type="caution">
    <text evidence="4">The sequence shown here is derived from an EMBL/GenBank/DDBJ whole genome shotgun (WGS) entry which is preliminary data.</text>
</comment>
<accession>A0A9Q3SXW8</accession>
<dbReference type="Gene3D" id="3.40.50.720">
    <property type="entry name" value="NAD(P)-binding Rossmann-like Domain"/>
    <property type="match status" value="1"/>
</dbReference>
<dbReference type="GeneID" id="34300883"/>
<dbReference type="EMBL" id="FBSY01000003">
    <property type="protein sequence ID" value="CUW06499.1"/>
    <property type="molecule type" value="Genomic_DNA"/>
</dbReference>
<dbReference type="OMA" id="WLVTHKT"/>
<proteinExistence type="inferred from homology"/>
<keyword evidence="5" id="KW-1185">Reference proteome</keyword>
<evidence type="ECO:0000256" key="1">
    <source>
        <dbReference type="ARBA" id="ARBA00006484"/>
    </source>
</evidence>
<protein>
    <submittedName>
        <fullName evidence="4">SDR family NAD(P)-dependent oxidoreductase</fullName>
    </submittedName>
    <submittedName>
        <fullName evidence="3">Short-chain alcohol dehydrogenase</fullName>
    </submittedName>
</protein>
<dbReference type="PANTHER" id="PTHR42760">
    <property type="entry name" value="SHORT-CHAIN DEHYDROGENASES/REDUCTASES FAMILY MEMBER"/>
    <property type="match status" value="1"/>
</dbReference>
<dbReference type="RefSeq" id="WP_013232018.1">
    <property type="nucleotide sequence ID" value="NZ_BPKT01000008.1"/>
</dbReference>
<name>A0A9Q3SXW8_9LACO</name>
<dbReference type="InterPro" id="IPR002347">
    <property type="entry name" value="SDR_fam"/>
</dbReference>
<dbReference type="InterPro" id="IPR036291">
    <property type="entry name" value="NAD(P)-bd_dom_sf"/>
</dbReference>
<dbReference type="PRINTS" id="PR00081">
    <property type="entry name" value="GDHRDH"/>
</dbReference>